<accession>A0A0S2DBX3</accession>
<evidence type="ECO:0000259" key="8">
    <source>
        <dbReference type="Pfam" id="PF11954"/>
    </source>
</evidence>
<dbReference type="Pfam" id="PF11954">
    <property type="entry name" value="DUF3471"/>
    <property type="match status" value="1"/>
</dbReference>
<dbReference type="AlphaFoldDB" id="A0A0S2DBX3"/>
<feature type="signal peptide" evidence="6">
    <location>
        <begin position="1"/>
        <end position="28"/>
    </location>
</feature>
<feature type="domain" description="Peptidase S12 Pab87-related C-terminal" evidence="8">
    <location>
        <begin position="497"/>
        <end position="576"/>
    </location>
</feature>
<organism evidence="9 10">
    <name type="scientific">Lysobacter enzymogenes</name>
    <dbReference type="NCBI Taxonomy" id="69"/>
    <lineage>
        <taxon>Bacteria</taxon>
        <taxon>Pseudomonadati</taxon>
        <taxon>Pseudomonadota</taxon>
        <taxon>Gammaproteobacteria</taxon>
        <taxon>Lysobacterales</taxon>
        <taxon>Lysobacteraceae</taxon>
        <taxon>Lysobacter</taxon>
    </lineage>
</organism>
<comment type="similarity">
    <text evidence="1 5">Belongs to the class-C beta-lactamase family.</text>
</comment>
<keyword evidence="6" id="KW-0732">Signal</keyword>
<evidence type="ECO:0000256" key="2">
    <source>
        <dbReference type="ARBA" id="ARBA00012865"/>
    </source>
</evidence>
<proteinExistence type="inferred from homology"/>
<evidence type="ECO:0000313" key="10">
    <source>
        <dbReference type="Proteomes" id="UP000061569"/>
    </source>
</evidence>
<dbReference type="PROSITE" id="PS51318">
    <property type="entry name" value="TAT"/>
    <property type="match status" value="1"/>
</dbReference>
<evidence type="ECO:0000256" key="1">
    <source>
        <dbReference type="ARBA" id="ARBA00007840"/>
    </source>
</evidence>
<dbReference type="GO" id="GO:0008800">
    <property type="term" value="F:beta-lactamase activity"/>
    <property type="evidence" value="ECO:0007669"/>
    <property type="project" value="UniProtKB-UniRule"/>
</dbReference>
<comment type="catalytic activity">
    <reaction evidence="5">
        <text>a beta-lactam + H2O = a substituted beta-amino acid</text>
        <dbReference type="Rhea" id="RHEA:20401"/>
        <dbReference type="ChEBI" id="CHEBI:15377"/>
        <dbReference type="ChEBI" id="CHEBI:35627"/>
        <dbReference type="ChEBI" id="CHEBI:140347"/>
        <dbReference type="EC" id="3.5.2.6"/>
    </reaction>
</comment>
<dbReference type="KEGG" id="lez:GLE_0645"/>
<dbReference type="Gene3D" id="3.40.710.10">
    <property type="entry name" value="DD-peptidase/beta-lactamase superfamily"/>
    <property type="match status" value="1"/>
</dbReference>
<protein>
    <recommendedName>
        <fullName evidence="2 5">Beta-lactamase</fullName>
        <ecNumber evidence="2 5">3.5.2.6</ecNumber>
    </recommendedName>
</protein>
<dbReference type="STRING" id="69.GLE_0645"/>
<dbReference type="PATRIC" id="fig|69.6.peg.634"/>
<dbReference type="GO" id="GO:0046677">
    <property type="term" value="P:response to antibiotic"/>
    <property type="evidence" value="ECO:0007669"/>
    <property type="project" value="UniProtKB-UniRule"/>
</dbReference>
<evidence type="ECO:0000256" key="6">
    <source>
        <dbReference type="SAM" id="SignalP"/>
    </source>
</evidence>
<dbReference type="OrthoDB" id="119951at2"/>
<evidence type="ECO:0000259" key="7">
    <source>
        <dbReference type="Pfam" id="PF00144"/>
    </source>
</evidence>
<evidence type="ECO:0000256" key="3">
    <source>
        <dbReference type="ARBA" id="ARBA00022801"/>
    </source>
</evidence>
<keyword evidence="3 5" id="KW-0378">Hydrolase</keyword>
<evidence type="ECO:0000313" key="9">
    <source>
        <dbReference type="EMBL" id="ALN56003.1"/>
    </source>
</evidence>
<dbReference type="Proteomes" id="UP000061569">
    <property type="component" value="Chromosome"/>
</dbReference>
<dbReference type="Pfam" id="PF00144">
    <property type="entry name" value="Beta-lactamase"/>
    <property type="match status" value="1"/>
</dbReference>
<keyword evidence="4 5" id="KW-0046">Antibiotic resistance</keyword>
<gene>
    <name evidence="9" type="ORF">GLE_0645</name>
</gene>
<dbReference type="PROSITE" id="PS00336">
    <property type="entry name" value="BETA_LACTAMASE_C"/>
    <property type="match status" value="1"/>
</dbReference>
<dbReference type="InterPro" id="IPR001586">
    <property type="entry name" value="Beta-lactam_class-C_AS"/>
</dbReference>
<dbReference type="EMBL" id="CP013140">
    <property type="protein sequence ID" value="ALN56003.1"/>
    <property type="molecule type" value="Genomic_DNA"/>
</dbReference>
<dbReference type="InterPro" id="IPR050789">
    <property type="entry name" value="Diverse_Enzym_Activities"/>
</dbReference>
<dbReference type="SUPFAM" id="SSF56601">
    <property type="entry name" value="beta-lactamase/transpeptidase-like"/>
    <property type="match status" value="1"/>
</dbReference>
<dbReference type="InterPro" id="IPR001466">
    <property type="entry name" value="Beta-lactam-related"/>
</dbReference>
<feature type="domain" description="Beta-lactamase-related" evidence="7">
    <location>
        <begin position="47"/>
        <end position="355"/>
    </location>
</feature>
<dbReference type="InterPro" id="IPR021860">
    <property type="entry name" value="Peptidase_S12_Pab87-rel_C"/>
</dbReference>
<evidence type="ECO:0000256" key="4">
    <source>
        <dbReference type="ARBA" id="ARBA00023251"/>
    </source>
</evidence>
<dbReference type="PANTHER" id="PTHR43283">
    <property type="entry name" value="BETA-LACTAMASE-RELATED"/>
    <property type="match status" value="1"/>
</dbReference>
<feature type="chain" id="PRO_5006594728" description="Beta-lactamase" evidence="6">
    <location>
        <begin position="29"/>
        <end position="587"/>
    </location>
</feature>
<name>A0A0S2DBX3_LYSEN</name>
<dbReference type="GO" id="GO:0030288">
    <property type="term" value="C:outer membrane-bounded periplasmic space"/>
    <property type="evidence" value="ECO:0007669"/>
    <property type="project" value="InterPro"/>
</dbReference>
<dbReference type="GO" id="GO:0017001">
    <property type="term" value="P:antibiotic catabolic process"/>
    <property type="evidence" value="ECO:0007669"/>
    <property type="project" value="InterPro"/>
</dbReference>
<sequence length="587" mass="60565">MNPSRPLRPLLAGAALAAALAAAAPAIAAPAQSAAVDEGSSSALAAALRARLDGDRSGACWAAALIDGERVQRAFACVDPRQAARIGPDAAFEIGSISKTMTAALLAELIRAGRASLDDPLADYLPAGARVPAFEGRPIRLRDVVTHRSGLPALPPGVALDPADPYARLDIATLVGALAKVELSAPPGRDFAYSNYAMMLLSYAVAHRAGTDYETLLRQGLLQPLGMRGAYVDRAPEGVRAVAGRLPNGQATPAWRFGADLAGVGGVRATLDDMVRYAQAGLAREAAPGEGAIAAVQRTLQPLPGQPPMGMNWMLLEHGGRTLAEHAGGTGGFSSYLALDRARGRAVVVLSDTSLSATGGLAGFGRHLLDPDFPAERARKAATPDAALLDRLAGDYSLAGLPTTLRRRGGALTVQAQGQPEFELGYDDHGDFYPLQFDALLRPLRGADGRYGFVWNQGGGSVAAQRSAPAATSVPAEAGSSKAVPSKAVPFKAASAKAAPAPATQRLGDFVGDYPLAPGFVLSIGERDGALYAQATGQGALRLLADGADGFRTEGVDARIAFERGSDGKIAGLTLHQNGQAIHAPRR</sequence>
<dbReference type="InterPro" id="IPR012338">
    <property type="entry name" value="Beta-lactam/transpept-like"/>
</dbReference>
<reference evidence="9 10" key="1">
    <citation type="submission" date="2015-11" db="EMBL/GenBank/DDBJ databases">
        <title>Genome sequences of Lysobacter enzymogenes strain C3 and Lysobacter antibioticus ATCC 29479.</title>
        <authorList>
            <person name="Kobayashi D.Y."/>
        </authorList>
    </citation>
    <scope>NUCLEOTIDE SEQUENCE [LARGE SCALE GENOMIC DNA]</scope>
    <source>
        <strain evidence="9 10">C3</strain>
    </source>
</reference>
<dbReference type="EC" id="3.5.2.6" evidence="2 5"/>
<evidence type="ECO:0000256" key="5">
    <source>
        <dbReference type="RuleBase" id="RU361140"/>
    </source>
</evidence>
<dbReference type="InterPro" id="IPR006311">
    <property type="entry name" value="TAT_signal"/>
</dbReference>